<feature type="domain" description="PH" evidence="2">
    <location>
        <begin position="1"/>
        <end position="52"/>
    </location>
</feature>
<feature type="compositionally biased region" description="Polar residues" evidence="1">
    <location>
        <begin position="235"/>
        <end position="245"/>
    </location>
</feature>
<dbReference type="PANTHER" id="PTHR45845:SF3">
    <property type="entry name" value="PURATROPHIN-1-LIKE, ISOFORM A"/>
    <property type="match status" value="1"/>
</dbReference>
<dbReference type="InterPro" id="IPR055251">
    <property type="entry name" value="SOS1_NGEF_PH"/>
</dbReference>
<accession>A0A2J7RP87</accession>
<evidence type="ECO:0000313" key="3">
    <source>
        <dbReference type="EMBL" id="PNF42650.1"/>
    </source>
</evidence>
<feature type="region of interest" description="Disordered" evidence="1">
    <location>
        <begin position="187"/>
        <end position="258"/>
    </location>
</feature>
<gene>
    <name evidence="3" type="ORF">B7P43_G01279</name>
</gene>
<dbReference type="EMBL" id="NEVH01002140">
    <property type="protein sequence ID" value="PNF42650.1"/>
    <property type="molecule type" value="Genomic_DNA"/>
</dbReference>
<dbReference type="InterPro" id="IPR001849">
    <property type="entry name" value="PH_domain"/>
</dbReference>
<keyword evidence="4" id="KW-1185">Reference proteome</keyword>
<dbReference type="Gene3D" id="2.30.29.30">
    <property type="entry name" value="Pleckstrin-homology domain (PH domain)/Phosphotyrosine-binding domain (PTB)"/>
    <property type="match status" value="1"/>
</dbReference>
<dbReference type="OrthoDB" id="6152532at2759"/>
<protein>
    <recommendedName>
        <fullName evidence="2">PH domain-containing protein</fullName>
    </recommendedName>
</protein>
<reference evidence="3 4" key="1">
    <citation type="submission" date="2017-12" db="EMBL/GenBank/DDBJ databases">
        <title>Hemimetabolous genomes reveal molecular basis of termite eusociality.</title>
        <authorList>
            <person name="Harrison M.C."/>
            <person name="Jongepier E."/>
            <person name="Robertson H.M."/>
            <person name="Arning N."/>
            <person name="Bitard-Feildel T."/>
            <person name="Chao H."/>
            <person name="Childers C.P."/>
            <person name="Dinh H."/>
            <person name="Doddapaneni H."/>
            <person name="Dugan S."/>
            <person name="Gowin J."/>
            <person name="Greiner C."/>
            <person name="Han Y."/>
            <person name="Hu H."/>
            <person name="Hughes D.S.T."/>
            <person name="Huylmans A.-K."/>
            <person name="Kemena C."/>
            <person name="Kremer L.P.M."/>
            <person name="Lee S.L."/>
            <person name="Lopez-Ezquerra A."/>
            <person name="Mallet L."/>
            <person name="Monroy-Kuhn J.M."/>
            <person name="Moser A."/>
            <person name="Murali S.C."/>
            <person name="Muzny D.M."/>
            <person name="Otani S."/>
            <person name="Piulachs M.-D."/>
            <person name="Poelchau M."/>
            <person name="Qu J."/>
            <person name="Schaub F."/>
            <person name="Wada-Katsumata A."/>
            <person name="Worley K.C."/>
            <person name="Xie Q."/>
            <person name="Ylla G."/>
            <person name="Poulsen M."/>
            <person name="Gibbs R.A."/>
            <person name="Schal C."/>
            <person name="Richards S."/>
            <person name="Belles X."/>
            <person name="Korb J."/>
            <person name="Bornberg-Bauer E."/>
        </authorList>
    </citation>
    <scope>NUCLEOTIDE SEQUENCE [LARGE SCALE GENOMIC DNA]</scope>
    <source>
        <tissue evidence="3">Whole body</tissue>
    </source>
</reference>
<dbReference type="PANTHER" id="PTHR45845">
    <property type="entry name" value="RHO GUANINE NUCLEOTIDE EXCHANGE FACTOR-RELATED"/>
    <property type="match status" value="1"/>
</dbReference>
<comment type="caution">
    <text evidence="3">The sequence shown here is derived from an EMBL/GenBank/DDBJ whole genome shotgun (WGS) entry which is preliminary data.</text>
</comment>
<dbReference type="AlphaFoldDB" id="A0A2J7RP87"/>
<dbReference type="PROSITE" id="PS50003">
    <property type="entry name" value="PH_DOMAIN"/>
    <property type="match status" value="1"/>
</dbReference>
<feature type="compositionally biased region" description="Low complexity" evidence="1">
    <location>
        <begin position="209"/>
        <end position="225"/>
    </location>
</feature>
<feature type="compositionally biased region" description="Basic and acidic residues" evidence="1">
    <location>
        <begin position="246"/>
        <end position="258"/>
    </location>
</feature>
<feature type="compositionally biased region" description="Low complexity" evidence="1">
    <location>
        <begin position="123"/>
        <end position="146"/>
    </location>
</feature>
<organism evidence="3 4">
    <name type="scientific">Cryptotermes secundus</name>
    <dbReference type="NCBI Taxonomy" id="105785"/>
    <lineage>
        <taxon>Eukaryota</taxon>
        <taxon>Metazoa</taxon>
        <taxon>Ecdysozoa</taxon>
        <taxon>Arthropoda</taxon>
        <taxon>Hexapoda</taxon>
        <taxon>Insecta</taxon>
        <taxon>Pterygota</taxon>
        <taxon>Neoptera</taxon>
        <taxon>Polyneoptera</taxon>
        <taxon>Dictyoptera</taxon>
        <taxon>Blattodea</taxon>
        <taxon>Blattoidea</taxon>
        <taxon>Termitoidae</taxon>
        <taxon>Kalotermitidae</taxon>
        <taxon>Cryptotermitinae</taxon>
        <taxon>Cryptotermes</taxon>
    </lineage>
</organism>
<feature type="region of interest" description="Disordered" evidence="1">
    <location>
        <begin position="120"/>
        <end position="175"/>
    </location>
</feature>
<dbReference type="Pfam" id="PF22697">
    <property type="entry name" value="SOS1_NGEF_PH"/>
    <property type="match status" value="1"/>
</dbReference>
<dbReference type="Proteomes" id="UP000235965">
    <property type="component" value="Unassembled WGS sequence"/>
</dbReference>
<dbReference type="InterPro" id="IPR011993">
    <property type="entry name" value="PH-like_dom_sf"/>
</dbReference>
<dbReference type="SUPFAM" id="SSF50729">
    <property type="entry name" value="PH domain-like"/>
    <property type="match status" value="1"/>
</dbReference>
<dbReference type="InterPro" id="IPR052231">
    <property type="entry name" value="Rho_GEF_signaling-related"/>
</dbReference>
<name>A0A2J7RP87_9NEOP</name>
<evidence type="ECO:0000313" key="4">
    <source>
        <dbReference type="Proteomes" id="UP000235965"/>
    </source>
</evidence>
<proteinExistence type="predicted"/>
<evidence type="ECO:0000256" key="1">
    <source>
        <dbReference type="SAM" id="MobiDB-lite"/>
    </source>
</evidence>
<evidence type="ECO:0000259" key="2">
    <source>
        <dbReference type="PROSITE" id="PS50003"/>
    </source>
</evidence>
<sequence>MTDIGLTAKIGDSTTKFEIWFRKRKPNDTFTLQSMSEEIKQVWTEEISKLLWKQALRNREMRLAEMSSMGIGNKPCLDIRPSADQISDRSISIAQLSKTAPRFRNSITVSSGELLRSHKRPHSIISVSSSSSGGSSSSTTSHSSASGYGPLINLGFDPADSPQTHHRSTTLNSQCSVESGIIADISLGSEDTDGSGSHWHVERSNSSVTSASLDSSMSPTSPVSPTEEEKGCLTPGQSKDNSSAQDLERDQEDLTIKL</sequence>